<protein>
    <recommendedName>
        <fullName evidence="2">YqzN/YkzM domain-containing protein</fullName>
    </recommendedName>
</protein>
<name>A0A919YU07_9BACL</name>
<comment type="caution">
    <text evidence="3">The sequence shown here is derived from an EMBL/GenBank/DDBJ whole genome shotgun (WGS) entry which is preliminary data.</text>
</comment>
<dbReference type="EMBL" id="BOSE01000008">
    <property type="protein sequence ID" value="GIP18389.1"/>
    <property type="molecule type" value="Genomic_DNA"/>
</dbReference>
<dbReference type="Pfam" id="PF26160">
    <property type="entry name" value="YqzN_YkzM"/>
    <property type="match status" value="1"/>
</dbReference>
<dbReference type="RefSeq" id="WP_246563788.1">
    <property type="nucleotide sequence ID" value="NZ_BOSE01000008.1"/>
</dbReference>
<sequence length="57" mass="6552">MVKKRTSPKFTKEQFLQSHQRSGQEKDILAAVLEDNKAYTIAEADKAIQNYLKRGVK</sequence>
<keyword evidence="4" id="KW-1185">Reference proteome</keyword>
<dbReference type="AlphaFoldDB" id="A0A919YU07"/>
<dbReference type="Proteomes" id="UP000683139">
    <property type="component" value="Unassembled WGS sequence"/>
</dbReference>
<evidence type="ECO:0000313" key="4">
    <source>
        <dbReference type="Proteomes" id="UP000683139"/>
    </source>
</evidence>
<evidence type="ECO:0000256" key="1">
    <source>
        <dbReference type="SAM" id="MobiDB-lite"/>
    </source>
</evidence>
<feature type="region of interest" description="Disordered" evidence="1">
    <location>
        <begin position="1"/>
        <end position="22"/>
    </location>
</feature>
<evidence type="ECO:0000313" key="3">
    <source>
        <dbReference type="EMBL" id="GIP18389.1"/>
    </source>
</evidence>
<reference evidence="3" key="1">
    <citation type="submission" date="2021-03" db="EMBL/GenBank/DDBJ databases">
        <title>Antimicrobial resistance genes in bacteria isolated from Japanese honey, and their potential for conferring macrolide and lincosamide resistance in the American foulbrood pathogen Paenibacillus larvae.</title>
        <authorList>
            <person name="Okamoto M."/>
            <person name="Kumagai M."/>
            <person name="Kanamori H."/>
            <person name="Takamatsu D."/>
        </authorList>
    </citation>
    <scope>NUCLEOTIDE SEQUENCE</scope>
    <source>
        <strain evidence="3">J40TS1</strain>
    </source>
</reference>
<evidence type="ECO:0000259" key="2">
    <source>
        <dbReference type="Pfam" id="PF26160"/>
    </source>
</evidence>
<proteinExistence type="predicted"/>
<dbReference type="InterPro" id="IPR058869">
    <property type="entry name" value="YqzN_YkzM"/>
</dbReference>
<feature type="domain" description="YqzN/YkzM" evidence="2">
    <location>
        <begin position="8"/>
        <end position="54"/>
    </location>
</feature>
<gene>
    <name evidence="3" type="ORF">J40TS1_40310</name>
</gene>
<organism evidence="3 4">
    <name type="scientific">Paenibacillus montaniterrae</name>
    <dbReference type="NCBI Taxonomy" id="429341"/>
    <lineage>
        <taxon>Bacteria</taxon>
        <taxon>Bacillati</taxon>
        <taxon>Bacillota</taxon>
        <taxon>Bacilli</taxon>
        <taxon>Bacillales</taxon>
        <taxon>Paenibacillaceae</taxon>
        <taxon>Paenibacillus</taxon>
    </lineage>
</organism>
<accession>A0A919YU07</accession>